<keyword evidence="3" id="KW-0067">ATP-binding</keyword>
<dbReference type="InterPro" id="IPR006500">
    <property type="entry name" value="Helicase_put_C_phage/plasmid"/>
</dbReference>
<dbReference type="Gene3D" id="3.40.50.300">
    <property type="entry name" value="P-loop containing nucleotide triphosphate hydrolases"/>
    <property type="match status" value="1"/>
</dbReference>
<evidence type="ECO:0000256" key="2">
    <source>
        <dbReference type="ARBA" id="ARBA00022801"/>
    </source>
</evidence>
<proteinExistence type="predicted"/>
<dbReference type="RefSeq" id="WP_194310710.1">
    <property type="nucleotide sequence ID" value="NZ_JADHEC010000003.1"/>
</dbReference>
<reference evidence="5" key="1">
    <citation type="submission" date="2020-11" db="EMBL/GenBank/DDBJ databases">
        <title>Genome of Flavobacterium soyangense.</title>
        <authorList>
            <person name="Liu Q."/>
            <person name="Xin Y.-H."/>
        </authorList>
    </citation>
    <scope>NUCLEOTIDE SEQUENCE</scope>
    <source>
        <strain evidence="5">CGMCC 1.13493</strain>
    </source>
</reference>
<dbReference type="SUPFAM" id="SSF52540">
    <property type="entry name" value="P-loop containing nucleoside triphosphate hydrolases"/>
    <property type="match status" value="1"/>
</dbReference>
<keyword evidence="2" id="KW-0378">Hydrolase</keyword>
<keyword evidence="6" id="KW-1185">Reference proteome</keyword>
<dbReference type="GO" id="GO:0016787">
    <property type="term" value="F:hydrolase activity"/>
    <property type="evidence" value="ECO:0007669"/>
    <property type="project" value="UniProtKB-KW"/>
</dbReference>
<feature type="domain" description="SF3 helicase" evidence="4">
    <location>
        <begin position="249"/>
        <end position="404"/>
    </location>
</feature>
<dbReference type="InterPro" id="IPR027417">
    <property type="entry name" value="P-loop_NTPase"/>
</dbReference>
<sequence length="536" mass="62160">MKNKKNYINGEIDFNELSLNPIIEKPNTNKNEIKVFQSMMQKAIKEEDLFRTLLEDTEKIDFELEANKKAVLNLREKLNDATDFKMKEAIEKEIQKKAPNEFEKYVMIIRQLLVLTEEKGFGMGISNGDFYFYNAEYWVKRDNEILTGFLGDFAEKCGLENLQAQQFKVKDSLFKQFQISAPIPGFNSKINEIRIPVENGTLILNGGKIDLIGFKKEHFLKYKLNFKYDINAKAVMFQAFLDRILPDKKLQNILLEFLGYVFVKDIKIEKMLLLFGFGSNGKSVINDIIYALLGKQNMTNFSLSSLCNQKSQTRALIENTLLNFAQEIGNGKFEIDMLKTLVSNQPCESKLLYKNPFIIENYGRFMFNCNTLPKNSENTNAFYRRFIILPFNETISDKEKDINLASKIIANELPGVFNMVIDGMKRLRQQGNFTKSEIVDKELEKYRRESSSILSFIDDENYIPSPDSKMGLDIFYQIYRDYCTRNGFYPYQIKNLSAQLRNAGFEVKRSKNGFTNVFYAKLISDFSYDGATIIKI</sequence>
<dbReference type="AlphaFoldDB" id="A0A930UAX4"/>
<evidence type="ECO:0000313" key="6">
    <source>
        <dbReference type="Proteomes" id="UP000646211"/>
    </source>
</evidence>
<gene>
    <name evidence="5" type="ORF">IR213_02375</name>
</gene>
<comment type="caution">
    <text evidence="5">The sequence shown here is derived from an EMBL/GenBank/DDBJ whole genome shotgun (WGS) entry which is preliminary data.</text>
</comment>
<protein>
    <submittedName>
        <fullName evidence="5">DNA primase</fullName>
    </submittedName>
</protein>
<dbReference type="PANTHER" id="PTHR35372:SF2">
    <property type="entry name" value="SF3 HELICASE DOMAIN-CONTAINING PROTEIN"/>
    <property type="match status" value="1"/>
</dbReference>
<dbReference type="InterPro" id="IPR045455">
    <property type="entry name" value="NrS-1_pol-like_helicase"/>
</dbReference>
<dbReference type="EMBL" id="JADHEC010000003">
    <property type="protein sequence ID" value="MBF2707444.1"/>
    <property type="molecule type" value="Genomic_DNA"/>
</dbReference>
<dbReference type="NCBIfam" id="TIGR01613">
    <property type="entry name" value="primase_Cterm"/>
    <property type="match status" value="1"/>
</dbReference>
<evidence type="ECO:0000256" key="1">
    <source>
        <dbReference type="ARBA" id="ARBA00022741"/>
    </source>
</evidence>
<dbReference type="PROSITE" id="PS51206">
    <property type="entry name" value="SF3_HELICASE_1"/>
    <property type="match status" value="1"/>
</dbReference>
<name>A0A930UAX4_9FLAO</name>
<keyword evidence="1" id="KW-0547">Nucleotide-binding</keyword>
<organism evidence="5 6">
    <name type="scientific">Flavobacterium soyangense</name>
    <dbReference type="NCBI Taxonomy" id="2023265"/>
    <lineage>
        <taxon>Bacteria</taxon>
        <taxon>Pseudomonadati</taxon>
        <taxon>Bacteroidota</taxon>
        <taxon>Flavobacteriia</taxon>
        <taxon>Flavobacteriales</taxon>
        <taxon>Flavobacteriaceae</taxon>
        <taxon>Flavobacterium</taxon>
    </lineage>
</organism>
<evidence type="ECO:0000313" key="5">
    <source>
        <dbReference type="EMBL" id="MBF2707444.1"/>
    </source>
</evidence>
<dbReference type="Proteomes" id="UP000646211">
    <property type="component" value="Unassembled WGS sequence"/>
</dbReference>
<dbReference type="Pfam" id="PF08706">
    <property type="entry name" value="D5_N"/>
    <property type="match status" value="1"/>
</dbReference>
<evidence type="ECO:0000256" key="3">
    <source>
        <dbReference type="ARBA" id="ARBA00022840"/>
    </source>
</evidence>
<dbReference type="PANTHER" id="PTHR35372">
    <property type="entry name" value="ATP BINDING PROTEIN-RELATED"/>
    <property type="match status" value="1"/>
</dbReference>
<dbReference type="InterPro" id="IPR051620">
    <property type="entry name" value="ORF904-like_C"/>
</dbReference>
<evidence type="ECO:0000259" key="4">
    <source>
        <dbReference type="PROSITE" id="PS51206"/>
    </source>
</evidence>
<dbReference type="GO" id="GO:0005524">
    <property type="term" value="F:ATP binding"/>
    <property type="evidence" value="ECO:0007669"/>
    <property type="project" value="UniProtKB-KW"/>
</dbReference>
<dbReference type="InterPro" id="IPR014818">
    <property type="entry name" value="Phage/plasmid_primase_P4_C"/>
</dbReference>
<dbReference type="Pfam" id="PF19263">
    <property type="entry name" value="DUF5906"/>
    <property type="match status" value="1"/>
</dbReference>
<accession>A0A930UAX4</accession>
<dbReference type="InterPro" id="IPR014015">
    <property type="entry name" value="Helicase_SF3_DNA-vir"/>
</dbReference>